<dbReference type="Gene3D" id="3.30.70.330">
    <property type="match status" value="1"/>
</dbReference>
<evidence type="ECO:0000256" key="4">
    <source>
        <dbReference type="PROSITE-ProRule" id="PRU00176"/>
    </source>
</evidence>
<feature type="region of interest" description="Disordered" evidence="5">
    <location>
        <begin position="1"/>
        <end position="24"/>
    </location>
</feature>
<keyword evidence="7" id="KW-0540">Nuclease</keyword>
<dbReference type="InterPro" id="IPR006677">
    <property type="entry name" value="tRNA_intron_Endonuc_cat-like"/>
</dbReference>
<dbReference type="EMBL" id="JANBQB010000189">
    <property type="protein sequence ID" value="KAJ1979996.1"/>
    <property type="molecule type" value="Genomic_DNA"/>
</dbReference>
<accession>A0A9W8B3K7</accession>
<keyword evidence="4" id="KW-0694">RNA-binding</keyword>
<dbReference type="GO" id="GO:0000379">
    <property type="term" value="P:tRNA-type intron splice site recognition and cleavage"/>
    <property type="evidence" value="ECO:0007669"/>
    <property type="project" value="TreeGrafter"/>
</dbReference>
<dbReference type="CDD" id="cd22363">
    <property type="entry name" value="tRNA-intron_lyase_C"/>
    <property type="match status" value="1"/>
</dbReference>
<sequence>MLTQQNDGHGGRSGQRHIPLELPLSLAPEDVTRLRRQQRQAARRRQQLLCANANETLPETPMDPSVAPSRHGCGPPEVSLLPPIPASAVPSSNIALSASPLAACEEQAAYGPNAGLELEMYRLTLEEAFYLAWALNSLDVYTHPHLALLNSNTLWSVFTQQPDGAFIYRYAAYHYYRSRGWMVRSGFKFACDFVLYRRQFYSRSHSQQQPRHQHAQYTVLVVPARQQPLKQPEAFSKFADGGLASKASSIPASSLSWDQLIATNRVTTQVQKQLILCYVDIPAQLETLLLATIGVDHPSSAWAALFAHQFGPCRASIADMLAQLRICYNLTPYAYINASYADLNAICDPPVIHCRVTAWAIPTYLPLLPSLSATRTQYEAHVALTLPLRESLSGASRFKGSVKESAQELGKVACIANVTRNVQSAHLEEIFGVYGKVTSVSLPTQGCLKVTTGVAYVSFASSDGAILAKKGMDGGQLDGAVLKVTVMGRIPSPRRDQSATASQRHRMRSPSPSRLSQRQGRRGRPSPPPRGGFRRVTSPYYRRGGRRSPIHPAHGRVRVRVHRLTVAVLAVVVRVSNVTVQVQTVTTALMAEEGLYISVDRRIDQGAATHSRTHGRDPGRYPIPDHAHVYAQCVGAVTDHHTGALVAHVLDRHSAAAHRVDPVVGTVTADPPRILRYPARAQ</sequence>
<keyword evidence="7" id="KW-0255">Endonuclease</keyword>
<dbReference type="InterPro" id="IPR012677">
    <property type="entry name" value="Nucleotide-bd_a/b_plait_sf"/>
</dbReference>
<protein>
    <recommendedName>
        <fullName evidence="2">tRNA-intron lyase</fullName>
        <ecNumber evidence="2">4.6.1.16</ecNumber>
    </recommendedName>
</protein>
<comment type="caution">
    <text evidence="7">The sequence shown here is derived from an EMBL/GenBank/DDBJ whole genome shotgun (WGS) entry which is preliminary data.</text>
</comment>
<dbReference type="GO" id="GO:0005737">
    <property type="term" value="C:cytoplasm"/>
    <property type="evidence" value="ECO:0007669"/>
    <property type="project" value="TreeGrafter"/>
</dbReference>
<dbReference type="Pfam" id="PF00076">
    <property type="entry name" value="RRM_1"/>
    <property type="match status" value="1"/>
</dbReference>
<feature type="compositionally biased region" description="Basic residues" evidence="5">
    <location>
        <begin position="543"/>
        <end position="554"/>
    </location>
</feature>
<evidence type="ECO:0000259" key="6">
    <source>
        <dbReference type="PROSITE" id="PS50102"/>
    </source>
</evidence>
<keyword evidence="8" id="KW-1185">Reference proteome</keyword>
<organism evidence="7 8">
    <name type="scientific">Dimargaris verticillata</name>
    <dbReference type="NCBI Taxonomy" id="2761393"/>
    <lineage>
        <taxon>Eukaryota</taxon>
        <taxon>Fungi</taxon>
        <taxon>Fungi incertae sedis</taxon>
        <taxon>Zoopagomycota</taxon>
        <taxon>Kickxellomycotina</taxon>
        <taxon>Dimargaritomycetes</taxon>
        <taxon>Dimargaritales</taxon>
        <taxon>Dimargaritaceae</taxon>
        <taxon>Dimargaris</taxon>
    </lineage>
</organism>
<evidence type="ECO:0000256" key="2">
    <source>
        <dbReference type="ARBA" id="ARBA00012573"/>
    </source>
</evidence>
<keyword evidence="7" id="KW-0456">Lyase</keyword>
<feature type="region of interest" description="Disordered" evidence="5">
    <location>
        <begin position="488"/>
        <end position="554"/>
    </location>
</feature>
<dbReference type="EC" id="4.6.1.16" evidence="2"/>
<evidence type="ECO:0000256" key="3">
    <source>
        <dbReference type="ARBA" id="ARBA00034031"/>
    </source>
</evidence>
<comment type="similarity">
    <text evidence="1">Belongs to the tRNA-intron endonuclease family.</text>
</comment>
<dbReference type="AlphaFoldDB" id="A0A9W8B3K7"/>
<evidence type="ECO:0000256" key="5">
    <source>
        <dbReference type="SAM" id="MobiDB-lite"/>
    </source>
</evidence>
<feature type="region of interest" description="Disordered" evidence="5">
    <location>
        <begin position="52"/>
        <end position="74"/>
    </location>
</feature>
<dbReference type="SUPFAM" id="SSF54928">
    <property type="entry name" value="RNA-binding domain, RBD"/>
    <property type="match status" value="1"/>
</dbReference>
<dbReference type="GO" id="GO:0000214">
    <property type="term" value="C:tRNA-intron endonuclease complex"/>
    <property type="evidence" value="ECO:0007669"/>
    <property type="project" value="TreeGrafter"/>
</dbReference>
<dbReference type="PROSITE" id="PS50102">
    <property type="entry name" value="RRM"/>
    <property type="match status" value="1"/>
</dbReference>
<dbReference type="Pfam" id="PF01974">
    <property type="entry name" value="tRNA_int_endo"/>
    <property type="match status" value="1"/>
</dbReference>
<evidence type="ECO:0000313" key="7">
    <source>
        <dbReference type="EMBL" id="KAJ1979996.1"/>
    </source>
</evidence>
<evidence type="ECO:0000256" key="1">
    <source>
        <dbReference type="ARBA" id="ARBA00008078"/>
    </source>
</evidence>
<dbReference type="GO" id="GO:0000213">
    <property type="term" value="F:tRNA-intron lyase activity"/>
    <property type="evidence" value="ECO:0007669"/>
    <property type="project" value="UniProtKB-EC"/>
</dbReference>
<dbReference type="Proteomes" id="UP001151582">
    <property type="component" value="Unassembled WGS sequence"/>
</dbReference>
<evidence type="ECO:0000313" key="8">
    <source>
        <dbReference type="Proteomes" id="UP001151582"/>
    </source>
</evidence>
<keyword evidence="7" id="KW-0378">Hydrolase</keyword>
<reference evidence="7" key="1">
    <citation type="submission" date="2022-07" db="EMBL/GenBank/DDBJ databases">
        <title>Phylogenomic reconstructions and comparative analyses of Kickxellomycotina fungi.</title>
        <authorList>
            <person name="Reynolds N.K."/>
            <person name="Stajich J.E."/>
            <person name="Barry K."/>
            <person name="Grigoriev I.V."/>
            <person name="Crous P."/>
            <person name="Smith M.E."/>
        </authorList>
    </citation>
    <scope>NUCLEOTIDE SEQUENCE</scope>
    <source>
        <strain evidence="7">RSA 567</strain>
    </source>
</reference>
<dbReference type="GO" id="GO:0003723">
    <property type="term" value="F:RNA binding"/>
    <property type="evidence" value="ECO:0007669"/>
    <property type="project" value="UniProtKB-UniRule"/>
</dbReference>
<dbReference type="InterPro" id="IPR000504">
    <property type="entry name" value="RRM_dom"/>
</dbReference>
<name>A0A9W8B3K7_9FUNG</name>
<dbReference type="SUPFAM" id="SSF53032">
    <property type="entry name" value="tRNA-intron endonuclease catalytic domain-like"/>
    <property type="match status" value="1"/>
</dbReference>
<feature type="domain" description="RRM" evidence="6">
    <location>
        <begin position="411"/>
        <end position="489"/>
    </location>
</feature>
<dbReference type="PANTHER" id="PTHR21227:SF0">
    <property type="entry name" value="TRNA-SPLICING ENDONUCLEASE SUBUNIT SEN2"/>
    <property type="match status" value="1"/>
</dbReference>
<feature type="non-terminal residue" evidence="7">
    <location>
        <position position="682"/>
    </location>
</feature>
<dbReference type="InterPro" id="IPR006676">
    <property type="entry name" value="tRNA_splic"/>
</dbReference>
<feature type="compositionally biased region" description="Low complexity" evidence="5">
    <location>
        <begin position="509"/>
        <end position="518"/>
    </location>
</feature>
<gene>
    <name evidence="7" type="primary">SEN2</name>
    <name evidence="7" type="ORF">H4R34_002619</name>
</gene>
<comment type="catalytic activity">
    <reaction evidence="3">
        <text>pretRNA = a 3'-half-tRNA molecule with a 5'-OH end + a 5'-half-tRNA molecule with a 2',3'-cyclic phosphate end + an intron with a 2',3'-cyclic phosphate and a 5'-hydroxyl terminus.</text>
        <dbReference type="EC" id="4.6.1.16"/>
    </reaction>
</comment>
<dbReference type="PANTHER" id="PTHR21227">
    <property type="entry name" value="TRNA-SPLICING ENDONUCLEASE SUBUNIT SEN2"/>
    <property type="match status" value="1"/>
</dbReference>
<dbReference type="OrthoDB" id="10249562at2759"/>
<dbReference type="InterPro" id="IPR035979">
    <property type="entry name" value="RBD_domain_sf"/>
</dbReference>
<dbReference type="InterPro" id="IPR011856">
    <property type="entry name" value="tRNA_endonuc-like_dom_sf"/>
</dbReference>
<dbReference type="Gene3D" id="3.40.1350.10">
    <property type="match status" value="1"/>
</dbReference>
<dbReference type="InterPro" id="IPR036167">
    <property type="entry name" value="tRNA_intron_Endo_cat-like_sf"/>
</dbReference>
<dbReference type="SMART" id="SM00360">
    <property type="entry name" value="RRM"/>
    <property type="match status" value="1"/>
</dbReference>
<proteinExistence type="inferred from homology"/>